<dbReference type="AlphaFoldDB" id="A0A540WJK5"/>
<dbReference type="Proteomes" id="UP000315369">
    <property type="component" value="Unassembled WGS sequence"/>
</dbReference>
<dbReference type="OrthoDB" id="5382879at2"/>
<reference evidence="1 2" key="1">
    <citation type="submission" date="2019-06" db="EMBL/GenBank/DDBJ databases">
        <authorList>
            <person name="Livingstone P."/>
            <person name="Whitworth D."/>
        </authorList>
    </citation>
    <scope>NUCLEOTIDE SEQUENCE [LARGE SCALE GENOMIC DNA]</scope>
    <source>
        <strain evidence="1 2">AM401</strain>
    </source>
</reference>
<accession>A0A540WJK5</accession>
<evidence type="ECO:0000313" key="1">
    <source>
        <dbReference type="EMBL" id="TQF09171.1"/>
    </source>
</evidence>
<sequence>MSATAIPTFIVPVKAVDFSNTVLTLTLGKSRYGTAQPQLDIFLRPGATHRQVSALLHTFAASLELNTPNSERWIVQSERRSEPNHGRIYLELAEGDEAEAMRGMALLNTLLD</sequence>
<organism evidence="1 2">
    <name type="scientific">Myxococcus llanfairpwllgwyngyllgogerychwyrndrobwllllantysiliogogogochensis</name>
    <dbReference type="NCBI Taxonomy" id="2590453"/>
    <lineage>
        <taxon>Bacteria</taxon>
        <taxon>Pseudomonadati</taxon>
        <taxon>Myxococcota</taxon>
        <taxon>Myxococcia</taxon>
        <taxon>Myxococcales</taxon>
        <taxon>Cystobacterineae</taxon>
        <taxon>Myxococcaceae</taxon>
        <taxon>Myxococcus</taxon>
    </lineage>
</organism>
<keyword evidence="2" id="KW-1185">Reference proteome</keyword>
<protein>
    <submittedName>
        <fullName evidence="1">Uncharacterized protein</fullName>
    </submittedName>
</protein>
<name>A0A540WJK5_9BACT</name>
<proteinExistence type="predicted"/>
<comment type="caution">
    <text evidence="1">The sequence shown here is derived from an EMBL/GenBank/DDBJ whole genome shotgun (WGS) entry which is preliminary data.</text>
</comment>
<gene>
    <name evidence="1" type="ORF">FJV41_46010</name>
</gene>
<evidence type="ECO:0000313" key="2">
    <source>
        <dbReference type="Proteomes" id="UP000315369"/>
    </source>
</evidence>
<dbReference type="RefSeq" id="WP_141648978.1">
    <property type="nucleotide sequence ID" value="NZ_VIFM01000380.1"/>
</dbReference>
<dbReference type="EMBL" id="VIFM01000380">
    <property type="protein sequence ID" value="TQF09171.1"/>
    <property type="molecule type" value="Genomic_DNA"/>
</dbReference>